<organism evidence="1 2">
    <name type="scientific">Prunus armeniaca</name>
    <name type="common">Apricot</name>
    <name type="synonym">Armeniaca vulgaris</name>
    <dbReference type="NCBI Taxonomy" id="36596"/>
    <lineage>
        <taxon>Eukaryota</taxon>
        <taxon>Viridiplantae</taxon>
        <taxon>Streptophyta</taxon>
        <taxon>Embryophyta</taxon>
        <taxon>Tracheophyta</taxon>
        <taxon>Spermatophyta</taxon>
        <taxon>Magnoliopsida</taxon>
        <taxon>eudicotyledons</taxon>
        <taxon>Gunneridae</taxon>
        <taxon>Pentapetalae</taxon>
        <taxon>rosids</taxon>
        <taxon>fabids</taxon>
        <taxon>Rosales</taxon>
        <taxon>Rosaceae</taxon>
        <taxon>Amygdaloideae</taxon>
        <taxon>Amygdaleae</taxon>
        <taxon>Prunus</taxon>
    </lineage>
</organism>
<dbReference type="EMBL" id="CAEKKB010000007">
    <property type="protein sequence ID" value="CAB4317917.1"/>
    <property type="molecule type" value="Genomic_DNA"/>
</dbReference>
<protein>
    <submittedName>
        <fullName evidence="1">Uncharacterized protein</fullName>
    </submittedName>
</protein>
<dbReference type="OrthoDB" id="428159at2759"/>
<gene>
    <name evidence="1" type="ORF">ORAREDHAP_LOCUS44878</name>
</gene>
<evidence type="ECO:0000313" key="2">
    <source>
        <dbReference type="Proteomes" id="UP000507245"/>
    </source>
</evidence>
<dbReference type="Proteomes" id="UP000507245">
    <property type="component" value="Unassembled WGS sequence"/>
</dbReference>
<proteinExistence type="predicted"/>
<accession>A0A6J5Y0E3</accession>
<dbReference type="AlphaFoldDB" id="A0A6J5Y0E3"/>
<name>A0A6J5Y0E3_PRUAR</name>
<sequence length="442" mass="49424">MEMVKVGYEVYADGPTRDGDDMEPSAYKPILAARIGNINFDSLFTHEQKFSQICVQSVNLEHKWVGAPFAAMLRRMNPTTMTQMTVYSKLLLSSFQPASTVDVSWCPLDCSSMSASALAVAALNLFLQTFFLGTRIQVTVQLRDSKVLTAQCSKGVTRYLWKFCTLKMVPAIKNKVVELNGVMVTHALITMRELTLSMCTTLFMDACSFLSTKLIIRYAMRAIYIAKGSPLLPPDFVSIFDDLAHPLLMSSLILPVGSVTDTFANSWMYPTIILWWLYSWNSGSNVLLAAITEISDSVLKGAEARGDWISPRNIEIAMEPSLLGTALMEGGPDRKIKLDRSPVADELYIEGYLQAMLDTVFRQEYLRVRVIDNQDLSLCLVARVLKLPQKPTPEQFSYRRDYGSCEGISCEQGIAKRRSFNYISPLESSSRSGDSDRCADIM</sequence>
<keyword evidence="2" id="KW-1185">Reference proteome</keyword>
<reference evidence="2" key="1">
    <citation type="journal article" date="2020" name="Genome Biol.">
        <title>Gamete binning: chromosome-level and haplotype-resolved genome assembly enabled by high-throughput single-cell sequencing of gamete genomes.</title>
        <authorList>
            <person name="Campoy J.A."/>
            <person name="Sun H."/>
            <person name="Goel M."/>
            <person name="Jiao W.-B."/>
            <person name="Folz-Donahue K."/>
            <person name="Wang N."/>
            <person name="Rubio M."/>
            <person name="Liu C."/>
            <person name="Kukat C."/>
            <person name="Ruiz D."/>
            <person name="Huettel B."/>
            <person name="Schneeberger K."/>
        </authorList>
    </citation>
    <scope>NUCLEOTIDE SEQUENCE [LARGE SCALE GENOMIC DNA]</scope>
    <source>
        <strain evidence="2">cv. Rojo Pasion</strain>
    </source>
</reference>
<evidence type="ECO:0000313" key="1">
    <source>
        <dbReference type="EMBL" id="CAB4317917.1"/>
    </source>
</evidence>